<feature type="region of interest" description="Disordered" evidence="1">
    <location>
        <begin position="46"/>
        <end position="223"/>
    </location>
</feature>
<reference evidence="2 3" key="1">
    <citation type="submission" date="2016-05" db="EMBL/GenBank/DDBJ databases">
        <title>Comparative analysis of secretome profiles of manganese(II)-oxidizing ascomycete fungi.</title>
        <authorList>
            <consortium name="DOE Joint Genome Institute"/>
            <person name="Zeiner C.A."/>
            <person name="Purvine S.O."/>
            <person name="Zink E.M."/>
            <person name="Wu S."/>
            <person name="Pasa-Tolic L."/>
            <person name="Chaput D.L."/>
            <person name="Haridas S."/>
            <person name="Grigoriev I.V."/>
            <person name="Santelli C.M."/>
            <person name="Hansel C.M."/>
        </authorList>
    </citation>
    <scope>NUCLEOTIDE SEQUENCE [LARGE SCALE GENOMIC DNA]</scope>
    <source>
        <strain evidence="2 3">AP3s5-JAC2a</strain>
    </source>
</reference>
<proteinExistence type="predicted"/>
<protein>
    <submittedName>
        <fullName evidence="2">Uncharacterized protein</fullName>
    </submittedName>
</protein>
<dbReference type="EMBL" id="KV441556">
    <property type="protein sequence ID" value="OAG02033.1"/>
    <property type="molecule type" value="Genomic_DNA"/>
</dbReference>
<dbReference type="RefSeq" id="XP_018032398.1">
    <property type="nucleotide sequence ID" value="XM_018188039.1"/>
</dbReference>
<evidence type="ECO:0000313" key="2">
    <source>
        <dbReference type="EMBL" id="OAG02033.1"/>
    </source>
</evidence>
<keyword evidence="3" id="KW-1185">Reference proteome</keyword>
<organism evidence="2 3">
    <name type="scientific">Paraphaeosphaeria sporulosa</name>
    <dbReference type="NCBI Taxonomy" id="1460663"/>
    <lineage>
        <taxon>Eukaryota</taxon>
        <taxon>Fungi</taxon>
        <taxon>Dikarya</taxon>
        <taxon>Ascomycota</taxon>
        <taxon>Pezizomycotina</taxon>
        <taxon>Dothideomycetes</taxon>
        <taxon>Pleosporomycetidae</taxon>
        <taxon>Pleosporales</taxon>
        <taxon>Massarineae</taxon>
        <taxon>Didymosphaeriaceae</taxon>
        <taxon>Paraphaeosphaeria</taxon>
    </lineage>
</organism>
<dbReference type="Proteomes" id="UP000077069">
    <property type="component" value="Unassembled WGS sequence"/>
</dbReference>
<sequence>MAPCLSVFITEQPPPNRPPQDSNGAIACKQPVDHVDTISILSTEYQEPRAKSFAHTQPHLRPSFALQPPTPKPKPMSTLPFSSSPSPREPPSAECTPARRFPSHNPIQPSHHLGTSSLPQPSRFRPHPPPPARVIRAPQTPRASRLDHPFHPVPSPSAQKPKAKDTTPRTGTRTRTTPSLRISQCPPSTRASNPLLSVAAPGVPRRPIMRRSAREDEREGRLY</sequence>
<dbReference type="GeneID" id="28771525"/>
<dbReference type="PRINTS" id="PR01217">
    <property type="entry name" value="PRICHEXTENSN"/>
</dbReference>
<dbReference type="AlphaFoldDB" id="A0A177C341"/>
<name>A0A177C341_9PLEO</name>
<evidence type="ECO:0000256" key="1">
    <source>
        <dbReference type="SAM" id="MobiDB-lite"/>
    </source>
</evidence>
<gene>
    <name evidence="2" type="ORF">CC84DRAFT_981491</name>
</gene>
<evidence type="ECO:0000313" key="3">
    <source>
        <dbReference type="Proteomes" id="UP000077069"/>
    </source>
</evidence>
<feature type="compositionally biased region" description="Polar residues" evidence="1">
    <location>
        <begin position="179"/>
        <end position="195"/>
    </location>
</feature>
<accession>A0A177C341</accession>
<feature type="compositionally biased region" description="Low complexity" evidence="1">
    <location>
        <begin position="168"/>
        <end position="178"/>
    </location>
</feature>
<feature type="compositionally biased region" description="Polar residues" evidence="1">
    <location>
        <begin position="105"/>
        <end position="118"/>
    </location>
</feature>
<dbReference type="InParanoid" id="A0A177C341"/>
<feature type="region of interest" description="Disordered" evidence="1">
    <location>
        <begin position="1"/>
        <end position="30"/>
    </location>
</feature>
<feature type="compositionally biased region" description="Basic and acidic residues" evidence="1">
    <location>
        <begin position="212"/>
        <end position="223"/>
    </location>
</feature>